<comment type="caution">
    <text evidence="2">The sequence shown here is derived from an EMBL/GenBank/DDBJ whole genome shotgun (WGS) entry which is preliminary data.</text>
</comment>
<dbReference type="EMBL" id="CAJNYV010002769">
    <property type="protein sequence ID" value="CAF3501982.1"/>
    <property type="molecule type" value="Genomic_DNA"/>
</dbReference>
<evidence type="ECO:0000313" key="3">
    <source>
        <dbReference type="EMBL" id="CAF3383525.1"/>
    </source>
</evidence>
<dbReference type="Proteomes" id="UP000663825">
    <property type="component" value="Unassembled WGS sequence"/>
</dbReference>
<feature type="region of interest" description="Disordered" evidence="1">
    <location>
        <begin position="1"/>
        <end position="58"/>
    </location>
</feature>
<feature type="compositionally biased region" description="Basic residues" evidence="1">
    <location>
        <begin position="1"/>
        <end position="16"/>
    </location>
</feature>
<dbReference type="Proteomes" id="UP000663862">
    <property type="component" value="Unassembled WGS sequence"/>
</dbReference>
<accession>A0A817SVI0</accession>
<evidence type="ECO:0000313" key="9">
    <source>
        <dbReference type="EMBL" id="CAF4335070.1"/>
    </source>
</evidence>
<evidence type="ECO:0000313" key="8">
    <source>
        <dbReference type="EMBL" id="CAF4177985.1"/>
    </source>
</evidence>
<evidence type="ECO:0000313" key="10">
    <source>
        <dbReference type="EMBL" id="CAF4539541.1"/>
    </source>
</evidence>
<dbReference type="EMBL" id="CAJNYD010001954">
    <property type="protein sequence ID" value="CAF3383525.1"/>
    <property type="molecule type" value="Genomic_DNA"/>
</dbReference>
<dbReference type="Proteomes" id="UP000663833">
    <property type="component" value="Unassembled WGS sequence"/>
</dbReference>
<evidence type="ECO:0000313" key="12">
    <source>
        <dbReference type="Proteomes" id="UP000663825"/>
    </source>
</evidence>
<dbReference type="Proteomes" id="UP000663851">
    <property type="component" value="Unassembled WGS sequence"/>
</dbReference>
<dbReference type="EMBL" id="CAJOBO010000233">
    <property type="protein sequence ID" value="CAF4169759.1"/>
    <property type="molecule type" value="Genomic_DNA"/>
</dbReference>
<dbReference type="EMBL" id="CAJOBQ010000350">
    <property type="protein sequence ID" value="CAF4335070.1"/>
    <property type="molecule type" value="Genomic_DNA"/>
</dbReference>
<keyword evidence="13" id="KW-1185">Reference proteome</keyword>
<evidence type="ECO:0000313" key="7">
    <source>
        <dbReference type="EMBL" id="CAF4169759.1"/>
    </source>
</evidence>
<dbReference type="EMBL" id="CAJNXB010003303">
    <property type="protein sequence ID" value="CAF3306089.1"/>
    <property type="molecule type" value="Genomic_DNA"/>
</dbReference>
<dbReference type="Proteomes" id="UP000663872">
    <property type="component" value="Unassembled WGS sequence"/>
</dbReference>
<evidence type="ECO:0000313" key="13">
    <source>
        <dbReference type="Proteomes" id="UP000663873"/>
    </source>
</evidence>
<dbReference type="AlphaFoldDB" id="A0A817SVI0"/>
<proteinExistence type="predicted"/>
<dbReference type="EMBL" id="CAJOBR010000719">
    <property type="protein sequence ID" value="CAF4539541.1"/>
    <property type="molecule type" value="Genomic_DNA"/>
</dbReference>
<gene>
    <name evidence="4" type="ORF">FME351_LOCUS11586</name>
    <name evidence="6" type="ORF">GRG538_LOCUS19238</name>
    <name evidence="7" type="ORF">HFQ381_LOCUS5525</name>
    <name evidence="5" type="ORF">KIK155_LOCUS15837</name>
    <name evidence="3" type="ORF">LUA448_LOCUS15995</name>
    <name evidence="10" type="ORF">QYT958_LOCUS7498</name>
    <name evidence="2" type="ORF">TIS948_LOCUS18816</name>
    <name evidence="11" type="ORF">TOA249_LOCUS16962</name>
    <name evidence="9" type="ORF">TSG867_LOCUS8479</name>
    <name evidence="8" type="ORF">UJA718_LOCUS5125</name>
</gene>
<dbReference type="EMBL" id="CAJNYT010003130">
    <property type="protein sequence ID" value="CAF3530444.1"/>
    <property type="molecule type" value="Genomic_DNA"/>
</dbReference>
<evidence type="ECO:0000256" key="1">
    <source>
        <dbReference type="SAM" id="MobiDB-lite"/>
    </source>
</evidence>
<name>A0A817SVI0_9BILA</name>
<dbReference type="OrthoDB" id="10037363at2759"/>
<dbReference type="Proteomes" id="UP000663873">
    <property type="component" value="Unassembled WGS sequence"/>
</dbReference>
<evidence type="ECO:0000313" key="11">
    <source>
        <dbReference type="EMBL" id="CAF4699518.1"/>
    </source>
</evidence>
<protein>
    <submittedName>
        <fullName evidence="2">Uncharacterized protein</fullName>
    </submittedName>
</protein>
<dbReference type="Proteomes" id="UP000663838">
    <property type="component" value="Unassembled WGS sequence"/>
</dbReference>
<reference evidence="2" key="1">
    <citation type="submission" date="2021-02" db="EMBL/GenBank/DDBJ databases">
        <authorList>
            <person name="Nowell W R."/>
        </authorList>
    </citation>
    <scope>NUCLEOTIDE SEQUENCE</scope>
</reference>
<evidence type="ECO:0000313" key="6">
    <source>
        <dbReference type="EMBL" id="CAF3530444.1"/>
    </source>
</evidence>
<organism evidence="2 12">
    <name type="scientific">Rotaria socialis</name>
    <dbReference type="NCBI Taxonomy" id="392032"/>
    <lineage>
        <taxon>Eukaryota</taxon>
        <taxon>Metazoa</taxon>
        <taxon>Spiralia</taxon>
        <taxon>Gnathifera</taxon>
        <taxon>Rotifera</taxon>
        <taxon>Eurotatoria</taxon>
        <taxon>Bdelloidea</taxon>
        <taxon>Philodinida</taxon>
        <taxon>Philodinidae</taxon>
        <taxon>Rotaria</taxon>
    </lineage>
</organism>
<dbReference type="Proteomes" id="UP000663848">
    <property type="component" value="Unassembled WGS sequence"/>
</dbReference>
<dbReference type="EMBL" id="CAJNYU010001345">
    <property type="protein sequence ID" value="CAF3428379.1"/>
    <property type="molecule type" value="Genomic_DNA"/>
</dbReference>
<feature type="compositionally biased region" description="Acidic residues" evidence="1">
    <location>
        <begin position="32"/>
        <end position="44"/>
    </location>
</feature>
<evidence type="ECO:0000313" key="2">
    <source>
        <dbReference type="EMBL" id="CAF3306089.1"/>
    </source>
</evidence>
<dbReference type="EMBL" id="CAJOBP010000435">
    <property type="protein sequence ID" value="CAF4177985.1"/>
    <property type="molecule type" value="Genomic_DNA"/>
</dbReference>
<sequence>MAKHTKSKIFLPRKTKTIPNSKQTHHKKIDSDDHDDNDDDDDDTFSSHSTLSIDPKQSLINNTGRNLYISAMKQAHEARHQAKIQQQNRKAPTIIERQTMLTKTKPIAIDDFNRLFEEKRLRPTTMKNDLMEIYQKATSRVRSILDKQEIDQFIRTTENRKNIK</sequence>
<dbReference type="Proteomes" id="UP000663869">
    <property type="component" value="Unassembled WGS sequence"/>
</dbReference>
<dbReference type="Proteomes" id="UP000663865">
    <property type="component" value="Unassembled WGS sequence"/>
</dbReference>
<evidence type="ECO:0000313" key="5">
    <source>
        <dbReference type="EMBL" id="CAF3501982.1"/>
    </source>
</evidence>
<evidence type="ECO:0000313" key="4">
    <source>
        <dbReference type="EMBL" id="CAF3428379.1"/>
    </source>
</evidence>
<dbReference type="EMBL" id="CAJOBS010001186">
    <property type="protein sequence ID" value="CAF4699518.1"/>
    <property type="molecule type" value="Genomic_DNA"/>
</dbReference>